<reference evidence="7 8" key="1">
    <citation type="submission" date="2011-07" db="EMBL/GenBank/DDBJ databases">
        <title>The complete genome of chromosome of Emticicia oligotrophica DSM 17448.</title>
        <authorList>
            <consortium name="US DOE Joint Genome Institute (JGI-PGF)"/>
            <person name="Lucas S."/>
            <person name="Han J."/>
            <person name="Lapidus A."/>
            <person name="Bruce D."/>
            <person name="Goodwin L."/>
            <person name="Pitluck S."/>
            <person name="Peters L."/>
            <person name="Kyrpides N."/>
            <person name="Mavromatis K."/>
            <person name="Ivanova N."/>
            <person name="Ovchinnikova G."/>
            <person name="Teshima H."/>
            <person name="Detter J.C."/>
            <person name="Tapia R."/>
            <person name="Han C."/>
            <person name="Land M."/>
            <person name="Hauser L."/>
            <person name="Markowitz V."/>
            <person name="Cheng J.-F."/>
            <person name="Hugenholtz P."/>
            <person name="Woyke T."/>
            <person name="Wu D."/>
            <person name="Tindall B."/>
            <person name="Pomrenke H."/>
            <person name="Brambilla E."/>
            <person name="Klenk H.-P."/>
            <person name="Eisen J.A."/>
        </authorList>
    </citation>
    <scope>NUCLEOTIDE SEQUENCE [LARGE SCALE GENOMIC DNA]</scope>
    <source>
        <strain evidence="7 8">DSM 17448</strain>
    </source>
</reference>
<keyword evidence="8" id="KW-1185">Reference proteome</keyword>
<evidence type="ECO:0000313" key="8">
    <source>
        <dbReference type="Proteomes" id="UP000002875"/>
    </source>
</evidence>
<dbReference type="EMBL" id="CP002961">
    <property type="protein sequence ID" value="AFK02367.1"/>
    <property type="molecule type" value="Genomic_DNA"/>
</dbReference>
<dbReference type="Proteomes" id="UP000002875">
    <property type="component" value="Chromosome"/>
</dbReference>
<evidence type="ECO:0008006" key="9">
    <source>
        <dbReference type="Google" id="ProtNLM"/>
    </source>
</evidence>
<proteinExistence type="predicted"/>
<keyword evidence="3 6" id="KW-0812">Transmembrane</keyword>
<evidence type="ECO:0000256" key="5">
    <source>
        <dbReference type="ARBA" id="ARBA00023136"/>
    </source>
</evidence>
<comment type="subcellular location">
    <subcellularLocation>
        <location evidence="1">Cell membrane</location>
        <topology evidence="1">Multi-pass membrane protein</topology>
    </subcellularLocation>
</comment>
<dbReference type="Pfam" id="PF03706">
    <property type="entry name" value="LPG_synthase_TM"/>
    <property type="match status" value="1"/>
</dbReference>
<feature type="transmembrane region" description="Helical" evidence="6">
    <location>
        <begin position="94"/>
        <end position="112"/>
    </location>
</feature>
<feature type="transmembrane region" description="Helical" evidence="6">
    <location>
        <begin position="133"/>
        <end position="159"/>
    </location>
</feature>
<feature type="transmembrane region" description="Helical" evidence="6">
    <location>
        <begin position="295"/>
        <end position="322"/>
    </location>
</feature>
<name>A0ABM5MYX2_EMTOG</name>
<feature type="transmembrane region" description="Helical" evidence="6">
    <location>
        <begin position="16"/>
        <end position="35"/>
    </location>
</feature>
<organism evidence="7 8">
    <name type="scientific">Emticicia oligotrophica (strain DSM 17448 / CIP 109782 / MTCC 6937 / GPTSA100-15)</name>
    <dbReference type="NCBI Taxonomy" id="929562"/>
    <lineage>
        <taxon>Bacteria</taxon>
        <taxon>Pseudomonadati</taxon>
        <taxon>Bacteroidota</taxon>
        <taxon>Cytophagia</taxon>
        <taxon>Cytophagales</taxon>
        <taxon>Leadbetterellaceae</taxon>
        <taxon>Emticicia</taxon>
    </lineage>
</organism>
<evidence type="ECO:0000256" key="2">
    <source>
        <dbReference type="ARBA" id="ARBA00022475"/>
    </source>
</evidence>
<evidence type="ECO:0000256" key="6">
    <source>
        <dbReference type="SAM" id="Phobius"/>
    </source>
</evidence>
<evidence type="ECO:0000256" key="1">
    <source>
        <dbReference type="ARBA" id="ARBA00004651"/>
    </source>
</evidence>
<keyword evidence="2" id="KW-1003">Cell membrane</keyword>
<sequence length="328" mass="37548">MQINSKFPYFSSSKNVWWIKTVLLLILLFLLYKLLNEKIKHFEEIKQSFDVFKSTQNQFLIVLVIAITPINWAFEALKWQKLVSKVERISFFEAYRGVLIGLTFATATPMMIGDYAGKILMLKSNKRLESIGAVLLGNSLQLYTSLLFGTISYSLFIFWSKPSFLIFHIIIVSLFLVSLTLGFILARNLPNLNQFLSKNKWLSQLKPYIGILENYSIAETKVLLLIAIGRYLIFSTQFYLMFHIFQVDLSASVLWVGIGLIFLGKTVASVLNFLGDLSIRELTSIYYFSYFGANLAAVSSATFTIWLVNVLLPIIFGIFFIIKIRLIP</sequence>
<keyword evidence="5 6" id="KW-0472">Membrane</keyword>
<dbReference type="InterPro" id="IPR022791">
    <property type="entry name" value="L-PG_synthase/AglD"/>
</dbReference>
<dbReference type="RefSeq" id="WP_015028067.1">
    <property type="nucleotide sequence ID" value="NC_018748.1"/>
</dbReference>
<evidence type="ECO:0000256" key="3">
    <source>
        <dbReference type="ARBA" id="ARBA00022692"/>
    </source>
</evidence>
<accession>A0ABM5MYX2</accession>
<gene>
    <name evidence="7" type="ordered locus">Emtol_1218</name>
</gene>
<evidence type="ECO:0000313" key="7">
    <source>
        <dbReference type="EMBL" id="AFK02367.1"/>
    </source>
</evidence>
<feature type="transmembrane region" description="Helical" evidence="6">
    <location>
        <begin position="222"/>
        <end position="242"/>
    </location>
</feature>
<feature type="transmembrane region" description="Helical" evidence="6">
    <location>
        <begin position="56"/>
        <end position="74"/>
    </location>
</feature>
<keyword evidence="4 6" id="KW-1133">Transmembrane helix</keyword>
<protein>
    <recommendedName>
        <fullName evidence="9">Flippase-like domain-containing protein</fullName>
    </recommendedName>
</protein>
<feature type="transmembrane region" description="Helical" evidence="6">
    <location>
        <begin position="165"/>
        <end position="186"/>
    </location>
</feature>
<feature type="transmembrane region" description="Helical" evidence="6">
    <location>
        <begin position="254"/>
        <end position="274"/>
    </location>
</feature>
<evidence type="ECO:0000256" key="4">
    <source>
        <dbReference type="ARBA" id="ARBA00022989"/>
    </source>
</evidence>